<accession>A0A6N8IN93</accession>
<dbReference type="Pfam" id="PF14462">
    <property type="entry name" value="Prok-E2_E"/>
    <property type="match status" value="1"/>
</dbReference>
<feature type="region of interest" description="Disordered" evidence="1">
    <location>
        <begin position="1"/>
        <end position="29"/>
    </location>
</feature>
<sequence>METGNQSSAAAPSGTADGHGQAHDKKSTWKLKVQGETLEYDVPEVRVSDAMTRAGFDPKKAWHIYLIVKDQPKQEVPLDYVVDLRMPGIEKIRLMQRNVDNGDGQQQAQRRQFKVLKADEQFLDGMGLRWEAAVEGEAQWLVIHDYQLPAGYSPQTVQLALNIHKDYPAAQIDMFYFWPHVRLASGREIPSTQVTATVDGHVFQGWSRHRNEASKWDEYSDNIRTHMALVETCLAKELGE</sequence>
<reference evidence="2 3" key="1">
    <citation type="submission" date="2019-12" db="EMBL/GenBank/DDBJ databases">
        <authorList>
            <person name="Huq M.A."/>
        </authorList>
    </citation>
    <scope>NUCLEOTIDE SEQUENCE [LARGE SCALE GENOMIC DNA]</scope>
    <source>
        <strain evidence="2 3">MAH-25</strain>
    </source>
</reference>
<evidence type="ECO:0000313" key="3">
    <source>
        <dbReference type="Proteomes" id="UP000469385"/>
    </source>
</evidence>
<evidence type="ECO:0008006" key="4">
    <source>
        <dbReference type="Google" id="ProtNLM"/>
    </source>
</evidence>
<protein>
    <recommendedName>
        <fullName evidence="4">Multi-ubiquitin domain-containing protein</fullName>
    </recommendedName>
</protein>
<evidence type="ECO:0000313" key="2">
    <source>
        <dbReference type="EMBL" id="MVQ28035.1"/>
    </source>
</evidence>
<feature type="compositionally biased region" description="Polar residues" evidence="1">
    <location>
        <begin position="1"/>
        <end position="10"/>
    </location>
</feature>
<dbReference type="RefSeq" id="WP_157396161.1">
    <property type="nucleotide sequence ID" value="NZ_WSEL01000002.1"/>
</dbReference>
<organism evidence="2 3">
    <name type="scientific">Ramlibacter pinisoli</name>
    <dbReference type="NCBI Taxonomy" id="2682844"/>
    <lineage>
        <taxon>Bacteria</taxon>
        <taxon>Pseudomonadati</taxon>
        <taxon>Pseudomonadota</taxon>
        <taxon>Betaproteobacteria</taxon>
        <taxon>Burkholderiales</taxon>
        <taxon>Comamonadaceae</taxon>
        <taxon>Ramlibacter</taxon>
    </lineage>
</organism>
<gene>
    <name evidence="2" type="ORF">GON04_01135</name>
</gene>
<proteinExistence type="predicted"/>
<keyword evidence="3" id="KW-1185">Reference proteome</keyword>
<name>A0A6N8IN93_9BURK</name>
<dbReference type="Proteomes" id="UP000469385">
    <property type="component" value="Unassembled WGS sequence"/>
</dbReference>
<comment type="caution">
    <text evidence="2">The sequence shown here is derived from an EMBL/GenBank/DDBJ whole genome shotgun (WGS) entry which is preliminary data.</text>
</comment>
<dbReference type="InterPro" id="IPR025701">
    <property type="entry name" value="UBQ-conjugat_E2_E"/>
</dbReference>
<dbReference type="EMBL" id="WSEL01000002">
    <property type="protein sequence ID" value="MVQ28035.1"/>
    <property type="molecule type" value="Genomic_DNA"/>
</dbReference>
<evidence type="ECO:0000256" key="1">
    <source>
        <dbReference type="SAM" id="MobiDB-lite"/>
    </source>
</evidence>
<dbReference type="AlphaFoldDB" id="A0A6N8IN93"/>